<keyword evidence="3" id="KW-1185">Reference proteome</keyword>
<gene>
    <name evidence="2" type="ORF">MKW98_012714</name>
</gene>
<dbReference type="Proteomes" id="UP001202328">
    <property type="component" value="Unassembled WGS sequence"/>
</dbReference>
<dbReference type="AlphaFoldDB" id="A0AAD4SU47"/>
<feature type="region of interest" description="Disordered" evidence="1">
    <location>
        <begin position="25"/>
        <end position="45"/>
    </location>
</feature>
<comment type="caution">
    <text evidence="2">The sequence shown here is derived from an EMBL/GenBank/DDBJ whole genome shotgun (WGS) entry which is preliminary data.</text>
</comment>
<evidence type="ECO:0000256" key="1">
    <source>
        <dbReference type="SAM" id="MobiDB-lite"/>
    </source>
</evidence>
<name>A0AAD4SU47_9MAGN</name>
<evidence type="ECO:0000313" key="2">
    <source>
        <dbReference type="EMBL" id="KAI3923925.1"/>
    </source>
</evidence>
<feature type="compositionally biased region" description="Low complexity" evidence="1">
    <location>
        <begin position="28"/>
        <end position="40"/>
    </location>
</feature>
<evidence type="ECO:0000313" key="3">
    <source>
        <dbReference type="Proteomes" id="UP001202328"/>
    </source>
</evidence>
<organism evidence="2 3">
    <name type="scientific">Papaver atlanticum</name>
    <dbReference type="NCBI Taxonomy" id="357466"/>
    <lineage>
        <taxon>Eukaryota</taxon>
        <taxon>Viridiplantae</taxon>
        <taxon>Streptophyta</taxon>
        <taxon>Embryophyta</taxon>
        <taxon>Tracheophyta</taxon>
        <taxon>Spermatophyta</taxon>
        <taxon>Magnoliopsida</taxon>
        <taxon>Ranunculales</taxon>
        <taxon>Papaveraceae</taxon>
        <taxon>Papaveroideae</taxon>
        <taxon>Papaver</taxon>
    </lineage>
</organism>
<reference evidence="2" key="1">
    <citation type="submission" date="2022-04" db="EMBL/GenBank/DDBJ databases">
        <title>A functionally conserved STORR gene fusion in Papaver species that diverged 16.8 million years ago.</title>
        <authorList>
            <person name="Catania T."/>
        </authorList>
    </citation>
    <scope>NUCLEOTIDE SEQUENCE</scope>
    <source>
        <strain evidence="2">S-188037</strain>
    </source>
</reference>
<proteinExistence type="predicted"/>
<accession>A0AAD4SU47</accession>
<sequence>MSKPDPYLDRPKPLLINTFNPIRPQIYSSSSSSSNSKPKSTGNLLKRITRNQYPFLLCLSNLIPGED</sequence>
<protein>
    <submittedName>
        <fullName evidence="2">Uncharacterized protein</fullName>
    </submittedName>
</protein>
<dbReference type="EMBL" id="JAJJMB010008385">
    <property type="protein sequence ID" value="KAI3923925.1"/>
    <property type="molecule type" value="Genomic_DNA"/>
</dbReference>